<dbReference type="OrthoDB" id="20872at2759"/>
<evidence type="ECO:0000256" key="2">
    <source>
        <dbReference type="ARBA" id="ARBA00023043"/>
    </source>
</evidence>
<dbReference type="AlphaFoldDB" id="A0A2J6S408"/>
<dbReference type="PROSITE" id="PS50297">
    <property type="entry name" value="ANK_REP_REGION"/>
    <property type="match status" value="1"/>
</dbReference>
<evidence type="ECO:0000256" key="3">
    <source>
        <dbReference type="PROSITE-ProRule" id="PRU00023"/>
    </source>
</evidence>
<sequence>MLFRHFLLLLSALPSLQSLVMATSSSEEPKEPNTGLPEVDPADIDPATGYPRLPEGWGWNQFPWAPEFTGDPLWHDTTGRDMIEQRQIFALPTVDEQVAGILQLLVDFPNRGLDMMFKAAAKGNAPVTRALLQAGVKGHPEPDTEDDMSCVPLHAAAANNNLECLQVLLEVGGVDVNALDDLGGTALMRGSWKRHPAIVKFLLEKNADPFIRQTSDVDALEFAAGGGNLEIVKILLDYPFGGVAGDQKVIKEAGETKRLSVTALTLAAGADSGNIELLEFLLESGGYPSTDENENLGEKLSPEQKEGIQGAVERAALRPNIEVLDILLPYLATETPEGLSTFDFSPKIVEAFINGMFNAVSKDDIEGFKFSWSGIFGHLHPDLQDGKQQIANELLFRAAQSGSLSFTKLLLEEHGANVNFLDQRFTTPLYVAAASNHVSVVQYLLDAHGDKINLHEVNGIWANGPTALAIAAQNGHTEVVKLLLRYGGPVEKNLASTELEMPGDEREDLHLQVVVKNGYRYPVTLRWVGSGEVVEEGDDPDEKRLVFDVARFDMDWLKNIQIRRTDEELLANGNGRQLKTQ</sequence>
<accession>A0A2J6S408</accession>
<keyword evidence="7" id="KW-1185">Reference proteome</keyword>
<evidence type="ECO:0000256" key="4">
    <source>
        <dbReference type="SAM" id="MobiDB-lite"/>
    </source>
</evidence>
<feature type="repeat" description="ANK" evidence="3">
    <location>
        <begin position="463"/>
        <end position="495"/>
    </location>
</feature>
<name>A0A2J6S408_HYAVF</name>
<proteinExistence type="predicted"/>
<dbReference type="InterPro" id="IPR002110">
    <property type="entry name" value="Ankyrin_rpt"/>
</dbReference>
<keyword evidence="5" id="KW-0732">Signal</keyword>
<gene>
    <name evidence="6" type="ORF">L207DRAFT_508361</name>
</gene>
<evidence type="ECO:0000313" key="6">
    <source>
        <dbReference type="EMBL" id="PMD45491.1"/>
    </source>
</evidence>
<protein>
    <submittedName>
        <fullName evidence="6">Ankyrin</fullName>
    </submittedName>
</protein>
<keyword evidence="1" id="KW-0677">Repeat</keyword>
<organism evidence="6 7">
    <name type="scientific">Hyaloscypha variabilis (strain UAMH 11265 / GT02V1 / F)</name>
    <name type="common">Meliniomyces variabilis</name>
    <dbReference type="NCBI Taxonomy" id="1149755"/>
    <lineage>
        <taxon>Eukaryota</taxon>
        <taxon>Fungi</taxon>
        <taxon>Dikarya</taxon>
        <taxon>Ascomycota</taxon>
        <taxon>Pezizomycotina</taxon>
        <taxon>Leotiomycetes</taxon>
        <taxon>Helotiales</taxon>
        <taxon>Hyaloscyphaceae</taxon>
        <taxon>Hyaloscypha</taxon>
        <taxon>Hyaloscypha variabilis</taxon>
    </lineage>
</organism>
<dbReference type="PANTHER" id="PTHR24198">
    <property type="entry name" value="ANKYRIN REPEAT AND PROTEIN KINASE DOMAIN-CONTAINING PROTEIN"/>
    <property type="match status" value="1"/>
</dbReference>
<dbReference type="PROSITE" id="PS50088">
    <property type="entry name" value="ANK_REPEAT"/>
    <property type="match status" value="2"/>
</dbReference>
<dbReference type="STRING" id="1149755.A0A2J6S408"/>
<feature type="repeat" description="ANK" evidence="3">
    <location>
        <begin position="148"/>
        <end position="181"/>
    </location>
</feature>
<reference evidence="6 7" key="1">
    <citation type="submission" date="2016-04" db="EMBL/GenBank/DDBJ databases">
        <title>A degradative enzymes factory behind the ericoid mycorrhizal symbiosis.</title>
        <authorList>
            <consortium name="DOE Joint Genome Institute"/>
            <person name="Martino E."/>
            <person name="Morin E."/>
            <person name="Grelet G."/>
            <person name="Kuo A."/>
            <person name="Kohler A."/>
            <person name="Daghino S."/>
            <person name="Barry K."/>
            <person name="Choi C."/>
            <person name="Cichocki N."/>
            <person name="Clum A."/>
            <person name="Copeland A."/>
            <person name="Hainaut M."/>
            <person name="Haridas S."/>
            <person name="Labutti K."/>
            <person name="Lindquist E."/>
            <person name="Lipzen A."/>
            <person name="Khouja H.-R."/>
            <person name="Murat C."/>
            <person name="Ohm R."/>
            <person name="Olson A."/>
            <person name="Spatafora J."/>
            <person name="Veneault-Fourrey C."/>
            <person name="Henrissat B."/>
            <person name="Grigoriev I."/>
            <person name="Martin F."/>
            <person name="Perotto S."/>
        </authorList>
    </citation>
    <scope>NUCLEOTIDE SEQUENCE [LARGE SCALE GENOMIC DNA]</scope>
    <source>
        <strain evidence="6 7">F</strain>
    </source>
</reference>
<evidence type="ECO:0000313" key="7">
    <source>
        <dbReference type="Proteomes" id="UP000235786"/>
    </source>
</evidence>
<feature type="chain" id="PRO_5014319560" evidence="5">
    <location>
        <begin position="23"/>
        <end position="581"/>
    </location>
</feature>
<dbReference type="EMBL" id="KZ613940">
    <property type="protein sequence ID" value="PMD45491.1"/>
    <property type="molecule type" value="Genomic_DNA"/>
</dbReference>
<dbReference type="SMART" id="SM00248">
    <property type="entry name" value="ANK"/>
    <property type="match status" value="8"/>
</dbReference>
<dbReference type="Pfam" id="PF12796">
    <property type="entry name" value="Ank_2"/>
    <property type="match status" value="2"/>
</dbReference>
<evidence type="ECO:0000256" key="1">
    <source>
        <dbReference type="ARBA" id="ARBA00022737"/>
    </source>
</evidence>
<dbReference type="PANTHER" id="PTHR24198:SF165">
    <property type="entry name" value="ANKYRIN REPEAT-CONTAINING PROTEIN-RELATED"/>
    <property type="match status" value="1"/>
</dbReference>
<evidence type="ECO:0000256" key="5">
    <source>
        <dbReference type="SAM" id="SignalP"/>
    </source>
</evidence>
<dbReference type="SUPFAM" id="SSF48403">
    <property type="entry name" value="Ankyrin repeat"/>
    <property type="match status" value="1"/>
</dbReference>
<keyword evidence="2 3" id="KW-0040">ANK repeat</keyword>
<dbReference type="Gene3D" id="1.25.40.20">
    <property type="entry name" value="Ankyrin repeat-containing domain"/>
    <property type="match status" value="2"/>
</dbReference>
<dbReference type="InterPro" id="IPR036770">
    <property type="entry name" value="Ankyrin_rpt-contain_sf"/>
</dbReference>
<dbReference type="Proteomes" id="UP000235786">
    <property type="component" value="Unassembled WGS sequence"/>
</dbReference>
<feature type="signal peptide" evidence="5">
    <location>
        <begin position="1"/>
        <end position="22"/>
    </location>
</feature>
<feature type="region of interest" description="Disordered" evidence="4">
    <location>
        <begin position="23"/>
        <end position="47"/>
    </location>
</feature>